<dbReference type="PROSITE" id="PS51198">
    <property type="entry name" value="UVRD_HELICASE_ATP_BIND"/>
    <property type="match status" value="1"/>
</dbReference>
<gene>
    <name evidence="8" type="ORF">EDD52_12639</name>
</gene>
<dbReference type="SUPFAM" id="SSF52540">
    <property type="entry name" value="P-loop containing nucleoside triphosphate hydrolases"/>
    <property type="match status" value="1"/>
</dbReference>
<dbReference type="PANTHER" id="PTHR11070:SF2">
    <property type="entry name" value="ATP-DEPENDENT DNA HELICASE SRS2"/>
    <property type="match status" value="1"/>
</dbReference>
<feature type="binding site" evidence="6">
    <location>
        <begin position="26"/>
        <end position="33"/>
    </location>
    <ligand>
        <name>ATP</name>
        <dbReference type="ChEBI" id="CHEBI:30616"/>
    </ligand>
</feature>
<dbReference type="GO" id="GO:0005524">
    <property type="term" value="F:ATP binding"/>
    <property type="evidence" value="ECO:0007669"/>
    <property type="project" value="UniProtKB-UniRule"/>
</dbReference>
<reference evidence="8 9" key="1">
    <citation type="submission" date="2019-03" db="EMBL/GenBank/DDBJ databases">
        <title>Genomic Encyclopedia of Type Strains, Phase IV (KMG-IV): sequencing the most valuable type-strain genomes for metagenomic binning, comparative biology and taxonomic classification.</title>
        <authorList>
            <person name="Goeker M."/>
        </authorList>
    </citation>
    <scope>NUCLEOTIDE SEQUENCE [LARGE SCALE GENOMIC DNA]</scope>
    <source>
        <strain evidence="8 9">DSM 104836</strain>
    </source>
</reference>
<evidence type="ECO:0000256" key="2">
    <source>
        <dbReference type="ARBA" id="ARBA00022801"/>
    </source>
</evidence>
<keyword evidence="3 6" id="KW-0347">Helicase</keyword>
<feature type="domain" description="UvrD-like helicase ATP-binding" evidence="7">
    <location>
        <begin position="5"/>
        <end position="316"/>
    </location>
</feature>
<evidence type="ECO:0000256" key="6">
    <source>
        <dbReference type="PROSITE-ProRule" id="PRU00560"/>
    </source>
</evidence>
<dbReference type="GO" id="GO:0003677">
    <property type="term" value="F:DNA binding"/>
    <property type="evidence" value="ECO:0007669"/>
    <property type="project" value="InterPro"/>
</dbReference>
<accession>A0A4R3J0J0</accession>
<evidence type="ECO:0000313" key="8">
    <source>
        <dbReference type="EMBL" id="TCS57631.1"/>
    </source>
</evidence>
<evidence type="ECO:0000256" key="3">
    <source>
        <dbReference type="ARBA" id="ARBA00022806"/>
    </source>
</evidence>
<dbReference type="AlphaFoldDB" id="A0A4R3J0J0"/>
<keyword evidence="1 6" id="KW-0547">Nucleotide-binding</keyword>
<evidence type="ECO:0000256" key="4">
    <source>
        <dbReference type="ARBA" id="ARBA00022840"/>
    </source>
</evidence>
<evidence type="ECO:0000256" key="1">
    <source>
        <dbReference type="ARBA" id="ARBA00022741"/>
    </source>
</evidence>
<dbReference type="GO" id="GO:0016787">
    <property type="term" value="F:hydrolase activity"/>
    <property type="evidence" value="ECO:0007669"/>
    <property type="project" value="UniProtKB-UniRule"/>
</dbReference>
<organism evidence="8 9">
    <name type="scientific">Primorskyibacter sedentarius</name>
    <dbReference type="NCBI Taxonomy" id="745311"/>
    <lineage>
        <taxon>Bacteria</taxon>
        <taxon>Pseudomonadati</taxon>
        <taxon>Pseudomonadota</taxon>
        <taxon>Alphaproteobacteria</taxon>
        <taxon>Rhodobacterales</taxon>
        <taxon>Roseobacteraceae</taxon>
        <taxon>Primorskyibacter</taxon>
    </lineage>
</organism>
<evidence type="ECO:0000256" key="5">
    <source>
        <dbReference type="ARBA" id="ARBA00034923"/>
    </source>
</evidence>
<dbReference type="GO" id="GO:0043138">
    <property type="term" value="F:3'-5' DNA helicase activity"/>
    <property type="evidence" value="ECO:0007669"/>
    <property type="project" value="TreeGrafter"/>
</dbReference>
<protein>
    <recommendedName>
        <fullName evidence="5">DNA 3'-5' helicase II</fullName>
    </recommendedName>
</protein>
<dbReference type="RefSeq" id="WP_132248547.1">
    <property type="nucleotide sequence ID" value="NZ_SLZU01000026.1"/>
</dbReference>
<dbReference type="Proteomes" id="UP000295696">
    <property type="component" value="Unassembled WGS sequence"/>
</dbReference>
<dbReference type="PANTHER" id="PTHR11070">
    <property type="entry name" value="UVRD / RECB / PCRA DNA HELICASE FAMILY MEMBER"/>
    <property type="match status" value="1"/>
</dbReference>
<keyword evidence="4 6" id="KW-0067">ATP-binding</keyword>
<comment type="caution">
    <text evidence="8">The sequence shown here is derived from an EMBL/GenBank/DDBJ whole genome shotgun (WGS) entry which is preliminary data.</text>
</comment>
<name>A0A4R3J0J0_9RHOB</name>
<dbReference type="Pfam" id="PF00580">
    <property type="entry name" value="UvrD-helicase"/>
    <property type="match status" value="1"/>
</dbReference>
<keyword evidence="9" id="KW-1185">Reference proteome</keyword>
<dbReference type="InterPro" id="IPR027417">
    <property type="entry name" value="P-loop_NTPase"/>
</dbReference>
<proteinExistence type="predicted"/>
<dbReference type="InterPro" id="IPR000212">
    <property type="entry name" value="DNA_helicase_UvrD/REP"/>
</dbReference>
<dbReference type="Gene3D" id="3.40.50.300">
    <property type="entry name" value="P-loop containing nucleotide triphosphate hydrolases"/>
    <property type="match status" value="2"/>
</dbReference>
<dbReference type="OrthoDB" id="384988at2"/>
<dbReference type="EMBL" id="SLZU01000026">
    <property type="protein sequence ID" value="TCS57631.1"/>
    <property type="molecule type" value="Genomic_DNA"/>
</dbReference>
<dbReference type="GO" id="GO:0000725">
    <property type="term" value="P:recombinational repair"/>
    <property type="evidence" value="ECO:0007669"/>
    <property type="project" value="TreeGrafter"/>
</dbReference>
<evidence type="ECO:0000259" key="7">
    <source>
        <dbReference type="PROSITE" id="PS51198"/>
    </source>
</evidence>
<sequence>MDSQKLKPVDRISELVSGSENFVLQGGAGSGKTESLKRVVQQVLSVNPSLRIACITHTNKAADEISDRVADNIKVSTIHSFLGETISPFKKNIQQVFPKLFELPEFVALGDDHYNGDEKVRKKEEHDRFKKAHGRIESRRRTVLGEDTAKVTGKREYDKEPDTYIEELNGLIGEVNEAIRDKLAARQPNEFFYNDTAYDNFNDPSYGHDGLIALACHIFESFPTLGRIVSDRYDCIFIDEYQDTSADVVRVLLRCLPGDAKTSIGLFGDSEQAIYSDGIGSAQPHIDAKELILVEKEDNYRCSPQVIDFSNKFRTDGLKQGVALKSLDDGTLEPLESRQGSVKLVYALAPEEIDTGDKAANQKENAALFRNALDALVEKAASVYPGYVQLKLTNKSIANDVGFGRLYQFFDDRYSEPRDRMRKTLDRLQFGELIDLLALYRSVPGDRRSYNRLIAKLRKRGYSITSVADKARLDKMLYSAGSKDRAAYEAIEHAAECGLIRVSDSHKAFVDRRNELLAKLADDPIFAEFEELHRSGHRTKLQMSKEVAATNMKHISVEVLEQEYDDRLNDLKQKNFLNSLFSAELPLREIMSFYEYEDGEGEFSTMHKTKGTGIENVLLVIDEYGWTSEYDFASCFMKCTPETKREIASKKLIYVACSRTKKNLVCVRLMKSQDEADQFASFFPDTIKF</sequence>
<evidence type="ECO:0000313" key="9">
    <source>
        <dbReference type="Proteomes" id="UP000295696"/>
    </source>
</evidence>
<dbReference type="InterPro" id="IPR014016">
    <property type="entry name" value="UvrD-like_ATP-bd"/>
</dbReference>
<keyword evidence="2 6" id="KW-0378">Hydrolase</keyword>